<evidence type="ECO:0000313" key="3">
    <source>
        <dbReference type="Proteomes" id="UP000006048"/>
    </source>
</evidence>
<keyword evidence="3" id="KW-1185">Reference proteome</keyword>
<feature type="domain" description="Lcl C-terminal" evidence="1">
    <location>
        <begin position="42"/>
        <end position="193"/>
    </location>
</feature>
<dbReference type="Proteomes" id="UP000006048">
    <property type="component" value="Chromosome"/>
</dbReference>
<dbReference type="InterPro" id="IPR011460">
    <property type="entry name" value="Lcl_C"/>
</dbReference>
<dbReference type="Pfam" id="PF07603">
    <property type="entry name" value="Lcl_C"/>
    <property type="match status" value="1"/>
</dbReference>
<dbReference type="KEGG" id="tpx:Turpa_3314"/>
<reference evidence="2 3" key="1">
    <citation type="submission" date="2012-06" db="EMBL/GenBank/DDBJ databases">
        <title>The complete chromosome of genome of Turneriella parva DSM 21527.</title>
        <authorList>
            <consortium name="US DOE Joint Genome Institute (JGI-PGF)"/>
            <person name="Lucas S."/>
            <person name="Han J."/>
            <person name="Lapidus A."/>
            <person name="Bruce D."/>
            <person name="Goodwin L."/>
            <person name="Pitluck S."/>
            <person name="Peters L."/>
            <person name="Kyrpides N."/>
            <person name="Mavromatis K."/>
            <person name="Ivanova N."/>
            <person name="Mikhailova N."/>
            <person name="Chertkov O."/>
            <person name="Detter J.C."/>
            <person name="Tapia R."/>
            <person name="Han C."/>
            <person name="Land M."/>
            <person name="Hauser L."/>
            <person name="Markowitz V."/>
            <person name="Cheng J.-F."/>
            <person name="Hugenholtz P."/>
            <person name="Woyke T."/>
            <person name="Wu D."/>
            <person name="Gronow S."/>
            <person name="Wellnitz S."/>
            <person name="Brambilla E."/>
            <person name="Klenk H.-P."/>
            <person name="Eisen J.A."/>
        </authorList>
    </citation>
    <scope>NUCLEOTIDE SEQUENCE [LARGE SCALE GENOMIC DNA]</scope>
    <source>
        <strain evidence="3">ATCC BAA-1111 / DSM 21527 / NCTC 11395 / H</strain>
    </source>
</reference>
<accession>I4B9J5</accession>
<organism evidence="2 3">
    <name type="scientific">Turneriella parva (strain ATCC BAA-1111 / DSM 21527 / NCTC 11395 / H)</name>
    <name type="common">Leptospira parva</name>
    <dbReference type="NCBI Taxonomy" id="869212"/>
    <lineage>
        <taxon>Bacteria</taxon>
        <taxon>Pseudomonadati</taxon>
        <taxon>Spirochaetota</taxon>
        <taxon>Spirochaetia</taxon>
        <taxon>Leptospirales</taxon>
        <taxon>Leptospiraceae</taxon>
        <taxon>Turneriella</taxon>
    </lineage>
</organism>
<dbReference type="AlphaFoldDB" id="I4B9J5"/>
<dbReference type="HOGENOM" id="CLU_1389699_0_0_12"/>
<dbReference type="EMBL" id="CP002959">
    <property type="protein sequence ID" value="AFM13952.1"/>
    <property type="molecule type" value="Genomic_DNA"/>
</dbReference>
<protein>
    <recommendedName>
        <fullName evidence="1">Lcl C-terminal domain-containing protein</fullName>
    </recommendedName>
</protein>
<evidence type="ECO:0000313" key="2">
    <source>
        <dbReference type="EMBL" id="AFM13952.1"/>
    </source>
</evidence>
<sequence>MVEIQKRRGHWAVIKWHDFVGWTFDEDLVWGSYIDTKTVEIKELIWQRCSVGQAPDEYCTGQASGISLEFEASDFKGEKLIKGPFIEACEALNKQSFAGRKNWRLPTALELKTLVRCTAGPQTLLKNFKQCNKGSVYPTIDATIFPNTSPNMYVTSDRSPAPYRDTVFSVHFEVGSTASSYSNYAMLGLVRCVSEK</sequence>
<proteinExistence type="predicted"/>
<name>I4B9J5_TURPD</name>
<gene>
    <name evidence="2" type="ordered locus">Turpa_3314</name>
</gene>
<evidence type="ECO:0000259" key="1">
    <source>
        <dbReference type="Pfam" id="PF07603"/>
    </source>
</evidence>